<dbReference type="RefSeq" id="WP_039207693.1">
    <property type="nucleotide sequence ID" value="NZ_CAMKSO010000060.1"/>
</dbReference>
<evidence type="ECO:0000313" key="3">
    <source>
        <dbReference type="Proteomes" id="UP000030993"/>
    </source>
</evidence>
<organism evidence="2 3">
    <name type="scientific">Anaerovibrio lipolyticus</name>
    <dbReference type="NCBI Taxonomy" id="82374"/>
    <lineage>
        <taxon>Bacteria</taxon>
        <taxon>Bacillati</taxon>
        <taxon>Bacillota</taxon>
        <taxon>Negativicutes</taxon>
        <taxon>Selenomonadales</taxon>
        <taxon>Selenomonadaceae</taxon>
        <taxon>Anaerovibrio</taxon>
    </lineage>
</organism>
<reference evidence="2 3" key="1">
    <citation type="journal article" date="2013" name="PLoS ONE">
        <title>Identification and characterization of three novel lipases belonging to families II and V from Anaerovibrio lipolyticus 5ST.</title>
        <authorList>
            <person name="Prive F."/>
            <person name="Kaderbhai N.N."/>
            <person name="Girdwood S."/>
            <person name="Worgan H.J."/>
            <person name="Pinloche E."/>
            <person name="Scollan N.D."/>
            <person name="Huws S.A."/>
            <person name="Newbold C.J."/>
        </authorList>
    </citation>
    <scope>NUCLEOTIDE SEQUENCE [LARGE SCALE GENOMIC DNA]</scope>
    <source>
        <strain evidence="2 3">5S</strain>
    </source>
</reference>
<feature type="coiled-coil region" evidence="1">
    <location>
        <begin position="32"/>
        <end position="73"/>
    </location>
</feature>
<comment type="caution">
    <text evidence="2">The sequence shown here is derived from an EMBL/GenBank/DDBJ whole genome shotgun (WGS) entry which is preliminary data.</text>
</comment>
<name>A0A0B2JZU4_9FIRM</name>
<keyword evidence="1" id="KW-0175">Coiled coil</keyword>
<evidence type="ECO:0000313" key="2">
    <source>
        <dbReference type="EMBL" id="KHM52223.1"/>
    </source>
</evidence>
<dbReference type="EMBL" id="JSCE01000122">
    <property type="protein sequence ID" value="KHM52223.1"/>
    <property type="molecule type" value="Genomic_DNA"/>
</dbReference>
<protein>
    <submittedName>
        <fullName evidence="2">Uncharacterized protein</fullName>
    </submittedName>
</protein>
<evidence type="ECO:0000256" key="1">
    <source>
        <dbReference type="SAM" id="Coils"/>
    </source>
</evidence>
<accession>A0A0B2JZU4</accession>
<sequence length="199" mass="23159">MENVMPMVVAGIFALLCVMGVVYVKVSDRELLQEKEEGIKTLNAEMQKRDQEIEALEEEIRELNRNKEILDYVKVKYPVIGDLIEKEHLNEGTVVKRDEAYNDYQHALENFKPATEYEAEIQKLKDELYVEKMEGEYLTVFRNIVIRNSEKLTDEVVVNSSYNYDRAIKGEPGHAAGFDIDIDILKGDIKKYHHKMEDK</sequence>
<dbReference type="Proteomes" id="UP000030993">
    <property type="component" value="Unassembled WGS sequence"/>
</dbReference>
<gene>
    <name evidence="2" type="ORF">NZ47_06040</name>
</gene>
<proteinExistence type="predicted"/>
<dbReference type="AlphaFoldDB" id="A0A0B2JZU4"/>
<keyword evidence="3" id="KW-1185">Reference proteome</keyword>